<name>A0A375ECJ0_9BURK</name>
<feature type="signal peptide" evidence="1">
    <location>
        <begin position="1"/>
        <end position="19"/>
    </location>
</feature>
<evidence type="ECO:0000313" key="3">
    <source>
        <dbReference type="EMBL" id="SPD49177.1"/>
    </source>
</evidence>
<reference evidence="3 4" key="1">
    <citation type="submission" date="2018-01" db="EMBL/GenBank/DDBJ databases">
        <authorList>
            <person name="Gaut B.S."/>
            <person name="Morton B.R."/>
            <person name="Clegg M.T."/>
            <person name="Duvall M.R."/>
        </authorList>
    </citation>
    <scope>NUCLEOTIDE SEQUENCE [LARGE SCALE GENOMIC DNA]</scope>
    <source>
        <strain evidence="3">Cupriavidus taiwanensis STM 8555</strain>
        <plasmid evidence="3">I</plasmid>
        <plasmid evidence="4">Plasmid cbm2613_p</plasmid>
    </source>
</reference>
<keyword evidence="1" id="KW-0732">Signal</keyword>
<evidence type="ECO:0000313" key="2">
    <source>
        <dbReference type="EMBL" id="SOZ74638.1"/>
    </source>
</evidence>
<evidence type="ECO:0000313" key="4">
    <source>
        <dbReference type="Proteomes" id="UP000256952"/>
    </source>
</evidence>
<dbReference type="RefSeq" id="WP_159373713.1">
    <property type="nucleotide sequence ID" value="NZ_LT976979.1"/>
</dbReference>
<geneLocation type="plasmid" evidence="3">
    <name>I</name>
</geneLocation>
<dbReference type="EMBL" id="LT976981">
    <property type="protein sequence ID" value="SOZ74638.1"/>
    <property type="molecule type" value="Genomic_DNA"/>
</dbReference>
<proteinExistence type="predicted"/>
<reference evidence="2" key="2">
    <citation type="submission" date="2018-01" db="EMBL/GenBank/DDBJ databases">
        <authorList>
            <person name="Clerissi C."/>
        </authorList>
    </citation>
    <scope>NUCLEOTIDE SEQUENCE</scope>
    <source>
        <strain evidence="2">Cupriavidus taiwanensis STM 8556</strain>
        <plasmid evidence="2">CBM2613_p</plasmid>
    </source>
</reference>
<dbReference type="InterPro" id="IPR010694">
    <property type="entry name" value="Uncharacterised_VirK"/>
</dbReference>
<evidence type="ECO:0000256" key="1">
    <source>
        <dbReference type="SAM" id="SignalP"/>
    </source>
</evidence>
<gene>
    <name evidence="3" type="ORF">CBM2612_P0522</name>
    <name evidence="2" type="ORF">CBM2613_P60063</name>
</gene>
<geneLocation type="plasmid" evidence="2">
    <name>CBM2613_p</name>
</geneLocation>
<protein>
    <recommendedName>
        <fullName evidence="5">VirK protein</fullName>
    </recommendedName>
</protein>
<sequence>MQKLLIALSIAMPAISGHAEPTEQLPSFTDVISAINRGATVSVIVDLTKCATAGDTTMQGSTRGGLKINTYQILADGTLYFADERATVSTFGDPRFPSNFWNPTWLSVRYNLKPNQTVSVATEIFSIPHYSRLAGNSEFTCAINQGVEFYTKRY</sequence>
<feature type="chain" id="PRO_5039986742" description="VirK protein" evidence="1">
    <location>
        <begin position="20"/>
        <end position="154"/>
    </location>
</feature>
<dbReference type="AlphaFoldDB" id="A0A375ECJ0"/>
<dbReference type="Pfam" id="PF06903">
    <property type="entry name" value="VirK"/>
    <property type="match status" value="1"/>
</dbReference>
<dbReference type="EMBL" id="LT984809">
    <property type="protein sequence ID" value="SPD49177.1"/>
    <property type="molecule type" value="Genomic_DNA"/>
</dbReference>
<dbReference type="Proteomes" id="UP000256952">
    <property type="component" value="Plasmid CBM2613_p"/>
</dbReference>
<evidence type="ECO:0008006" key="5">
    <source>
        <dbReference type="Google" id="ProtNLM"/>
    </source>
</evidence>
<organism evidence="2 4">
    <name type="scientific">Cupriavidus taiwanensis</name>
    <dbReference type="NCBI Taxonomy" id="164546"/>
    <lineage>
        <taxon>Bacteria</taxon>
        <taxon>Pseudomonadati</taxon>
        <taxon>Pseudomonadota</taxon>
        <taxon>Betaproteobacteria</taxon>
        <taxon>Burkholderiales</taxon>
        <taxon>Burkholderiaceae</taxon>
        <taxon>Cupriavidus</taxon>
    </lineage>
</organism>
<geneLocation type="plasmid" evidence="4">
    <name>cbm2613_p</name>
</geneLocation>
<accession>A0A375ECJ0</accession>
<keyword evidence="2" id="KW-0614">Plasmid</keyword>